<organism evidence="1 2">
    <name type="scientific">Lymnaea stagnalis</name>
    <name type="common">Great pond snail</name>
    <name type="synonym">Helix stagnalis</name>
    <dbReference type="NCBI Taxonomy" id="6523"/>
    <lineage>
        <taxon>Eukaryota</taxon>
        <taxon>Metazoa</taxon>
        <taxon>Spiralia</taxon>
        <taxon>Lophotrochozoa</taxon>
        <taxon>Mollusca</taxon>
        <taxon>Gastropoda</taxon>
        <taxon>Heterobranchia</taxon>
        <taxon>Euthyneura</taxon>
        <taxon>Panpulmonata</taxon>
        <taxon>Hygrophila</taxon>
        <taxon>Lymnaeoidea</taxon>
        <taxon>Lymnaeidae</taxon>
        <taxon>Lymnaea</taxon>
    </lineage>
</organism>
<dbReference type="AlphaFoldDB" id="A0AAV2H8P6"/>
<dbReference type="Proteomes" id="UP001497497">
    <property type="component" value="Unassembled WGS sequence"/>
</dbReference>
<sequence>PIVVPTQVLDSSADTCDLEVSNVISEPLSKREIVRKEDVPEVKSLDVSASSGSSHLSQVIEFLKSDAFNMNRDKQYEDIQLSEAVISEKSNEMERIVLPQTEKRDLSEDESLNEIMSHYLPRLKSEEIISINKSQI</sequence>
<name>A0AAV2H8P6_LYMST</name>
<gene>
    <name evidence="1" type="ORF">GSLYS_00003034001</name>
</gene>
<evidence type="ECO:0000313" key="1">
    <source>
        <dbReference type="EMBL" id="CAL1528864.1"/>
    </source>
</evidence>
<feature type="non-terminal residue" evidence="1">
    <location>
        <position position="1"/>
    </location>
</feature>
<comment type="caution">
    <text evidence="1">The sequence shown here is derived from an EMBL/GenBank/DDBJ whole genome shotgun (WGS) entry which is preliminary data.</text>
</comment>
<reference evidence="1 2" key="1">
    <citation type="submission" date="2024-04" db="EMBL/GenBank/DDBJ databases">
        <authorList>
            <consortium name="Genoscope - CEA"/>
            <person name="William W."/>
        </authorList>
    </citation>
    <scope>NUCLEOTIDE SEQUENCE [LARGE SCALE GENOMIC DNA]</scope>
</reference>
<feature type="non-terminal residue" evidence="1">
    <location>
        <position position="136"/>
    </location>
</feature>
<evidence type="ECO:0000313" key="2">
    <source>
        <dbReference type="Proteomes" id="UP001497497"/>
    </source>
</evidence>
<protein>
    <submittedName>
        <fullName evidence="1">Uncharacterized protein</fullName>
    </submittedName>
</protein>
<dbReference type="EMBL" id="CAXITT010000039">
    <property type="protein sequence ID" value="CAL1528864.1"/>
    <property type="molecule type" value="Genomic_DNA"/>
</dbReference>
<accession>A0AAV2H8P6</accession>
<keyword evidence="2" id="KW-1185">Reference proteome</keyword>
<proteinExistence type="predicted"/>